<evidence type="ECO:0000256" key="2">
    <source>
        <dbReference type="ARBA" id="ARBA00022801"/>
    </source>
</evidence>
<dbReference type="InterPro" id="IPR023296">
    <property type="entry name" value="Glyco_hydro_beta-prop_sf"/>
</dbReference>
<dbReference type="SUPFAM" id="SSF49899">
    <property type="entry name" value="Concanavalin A-like lectins/glucanases"/>
    <property type="match status" value="1"/>
</dbReference>
<organism evidence="7 8">
    <name type="scientific">Bombardia bombarda</name>
    <dbReference type="NCBI Taxonomy" id="252184"/>
    <lineage>
        <taxon>Eukaryota</taxon>
        <taxon>Fungi</taxon>
        <taxon>Dikarya</taxon>
        <taxon>Ascomycota</taxon>
        <taxon>Pezizomycotina</taxon>
        <taxon>Sordariomycetes</taxon>
        <taxon>Sordariomycetidae</taxon>
        <taxon>Sordariales</taxon>
        <taxon>Lasiosphaeriaceae</taxon>
        <taxon>Bombardia</taxon>
    </lineage>
</organism>
<dbReference type="Pfam" id="PF04616">
    <property type="entry name" value="Glyco_hydro_43"/>
    <property type="match status" value="1"/>
</dbReference>
<dbReference type="InterPro" id="IPR006710">
    <property type="entry name" value="Glyco_hydro_43"/>
</dbReference>
<evidence type="ECO:0000256" key="1">
    <source>
        <dbReference type="ARBA" id="ARBA00009865"/>
    </source>
</evidence>
<keyword evidence="5" id="KW-0732">Signal</keyword>
<dbReference type="PANTHER" id="PTHR42812">
    <property type="entry name" value="BETA-XYLOSIDASE"/>
    <property type="match status" value="1"/>
</dbReference>
<protein>
    <submittedName>
        <fullName evidence="7">Glycosyl hydrolase</fullName>
    </submittedName>
</protein>
<keyword evidence="8" id="KW-1185">Reference proteome</keyword>
<reference evidence="7" key="1">
    <citation type="submission" date="2023-06" db="EMBL/GenBank/DDBJ databases">
        <title>Genome-scale phylogeny and comparative genomics of the fungal order Sordariales.</title>
        <authorList>
            <consortium name="Lawrence Berkeley National Laboratory"/>
            <person name="Hensen N."/>
            <person name="Bonometti L."/>
            <person name="Westerberg I."/>
            <person name="Brannstrom I.O."/>
            <person name="Guillou S."/>
            <person name="Cros-Aarteil S."/>
            <person name="Calhoun S."/>
            <person name="Haridas S."/>
            <person name="Kuo A."/>
            <person name="Mondo S."/>
            <person name="Pangilinan J."/>
            <person name="Riley R."/>
            <person name="LaButti K."/>
            <person name="Andreopoulos B."/>
            <person name="Lipzen A."/>
            <person name="Chen C."/>
            <person name="Yanf M."/>
            <person name="Daum C."/>
            <person name="Ng V."/>
            <person name="Clum A."/>
            <person name="Steindorff A."/>
            <person name="Ohm R."/>
            <person name="Martin F."/>
            <person name="Silar P."/>
            <person name="Natvig D."/>
            <person name="Lalanne C."/>
            <person name="Gautier V."/>
            <person name="Ament-velasquez S.L."/>
            <person name="Kruys A."/>
            <person name="Hutchinson M.I."/>
            <person name="Powell A.J."/>
            <person name="Barry K."/>
            <person name="Miller A.N."/>
            <person name="Grigoriev I.V."/>
            <person name="Debuchy R."/>
            <person name="Gladieux P."/>
            <person name="Thoren M.H."/>
            <person name="Johannesson H."/>
        </authorList>
    </citation>
    <scope>NUCLEOTIDE SEQUENCE</scope>
    <source>
        <strain evidence="7">SMH3391-2</strain>
    </source>
</reference>
<dbReference type="GO" id="GO:0004553">
    <property type="term" value="F:hydrolase activity, hydrolyzing O-glycosyl compounds"/>
    <property type="evidence" value="ECO:0007669"/>
    <property type="project" value="InterPro"/>
</dbReference>
<gene>
    <name evidence="7" type="ORF">B0T17DRAFT_525891</name>
</gene>
<dbReference type="EMBL" id="JAULSR010000002">
    <property type="protein sequence ID" value="KAK0629586.1"/>
    <property type="molecule type" value="Genomic_DNA"/>
</dbReference>
<dbReference type="Proteomes" id="UP001174934">
    <property type="component" value="Unassembled WGS sequence"/>
</dbReference>
<feature type="chain" id="PRO_5041240605" evidence="5">
    <location>
        <begin position="23"/>
        <end position="553"/>
    </location>
</feature>
<feature type="signal peptide" evidence="5">
    <location>
        <begin position="1"/>
        <end position="22"/>
    </location>
</feature>
<evidence type="ECO:0000313" key="8">
    <source>
        <dbReference type="Proteomes" id="UP001174934"/>
    </source>
</evidence>
<keyword evidence="3 4" id="KW-0326">Glycosidase</keyword>
<dbReference type="AlphaFoldDB" id="A0AA40C8M3"/>
<sequence>MTMFNMKHAALLVGYLISVAFAAPDLASDPNVIPRAATTFSNPVLWEDHPDLDVFRVGDVFYYSSSTFAYSPGAPVLKSYDLVNWEPVSHSVPELNFGAKYNLNGSGRGYVKGIWASSLRYRASNDMFYWIGCVESNKTYIWTAPGTSAAKNKGEVANWTWSSHPPINTCYYDCGLLIDDDDTMYVAYGNPRIQVAQLSPDGLTQVKSQQVYAPSSGETIEGSRMYKINGTYYILVTKPADSEYVLKSKSPFGPYESRSLVSRISGPLASAGYSHQGGIVSTPDNKWYYVAFMDAYPGGRIPVVAPLTWTADGWPQVVTDNGRWGSTYPVPIQSNRTVTSPLGTDEFKSAQLSHEWEWNHNPDKSKFMLLPGGGLVLQTASVTTDLFDARNTLTHRIIGPKSTGTFRINVAKMQDGDRAGAILFRDRSAYIGVHRDRNTAAIVVVNGLTMAEGTWATAAKGTVATRGPTVDNGSGDIWLRIQADVTPAFGLTQERTATFSYSADGTRFTALGSPFALSNSWRYFTGYRYGVFNFGTKALGGEVVVKSFAMQLV</sequence>
<dbReference type="GO" id="GO:0005975">
    <property type="term" value="P:carbohydrate metabolic process"/>
    <property type="evidence" value="ECO:0007669"/>
    <property type="project" value="InterPro"/>
</dbReference>
<accession>A0AA40C8M3</accession>
<dbReference type="Gene3D" id="2.60.120.200">
    <property type="match status" value="1"/>
</dbReference>
<comment type="caution">
    <text evidence="7">The sequence shown here is derived from an EMBL/GenBank/DDBJ whole genome shotgun (WGS) entry which is preliminary data.</text>
</comment>
<dbReference type="SUPFAM" id="SSF75005">
    <property type="entry name" value="Arabinanase/levansucrase/invertase"/>
    <property type="match status" value="1"/>
</dbReference>
<dbReference type="CDD" id="cd09001">
    <property type="entry name" value="GH43_FsAxh1-like"/>
    <property type="match status" value="1"/>
</dbReference>
<evidence type="ECO:0000256" key="3">
    <source>
        <dbReference type="ARBA" id="ARBA00023295"/>
    </source>
</evidence>
<dbReference type="InterPro" id="IPR041542">
    <property type="entry name" value="GH43_C2"/>
</dbReference>
<feature type="domain" description="Beta-xylosidase C-terminal Concanavalin A-like" evidence="6">
    <location>
        <begin position="344"/>
        <end position="548"/>
    </location>
</feature>
<dbReference type="Pfam" id="PF17851">
    <property type="entry name" value="GH43_C2"/>
    <property type="match status" value="1"/>
</dbReference>
<evidence type="ECO:0000259" key="6">
    <source>
        <dbReference type="Pfam" id="PF17851"/>
    </source>
</evidence>
<evidence type="ECO:0000256" key="5">
    <source>
        <dbReference type="SAM" id="SignalP"/>
    </source>
</evidence>
<name>A0AA40C8M3_9PEZI</name>
<keyword evidence="2 4" id="KW-0378">Hydrolase</keyword>
<dbReference type="InterPro" id="IPR013320">
    <property type="entry name" value="ConA-like_dom_sf"/>
</dbReference>
<dbReference type="Gene3D" id="2.115.10.20">
    <property type="entry name" value="Glycosyl hydrolase domain, family 43"/>
    <property type="match status" value="1"/>
</dbReference>
<evidence type="ECO:0000256" key="4">
    <source>
        <dbReference type="RuleBase" id="RU361187"/>
    </source>
</evidence>
<dbReference type="InterPro" id="IPR051795">
    <property type="entry name" value="Glycosyl_Hydrlase_43"/>
</dbReference>
<dbReference type="PANTHER" id="PTHR42812:SF15">
    <property type="entry name" value="HYDROLASE, PUTATIVE (AFU_ORTHOLOGUE AFUA_2G00930)-RELATED"/>
    <property type="match status" value="1"/>
</dbReference>
<evidence type="ECO:0000313" key="7">
    <source>
        <dbReference type="EMBL" id="KAK0629586.1"/>
    </source>
</evidence>
<comment type="similarity">
    <text evidence="1 4">Belongs to the glycosyl hydrolase 43 family.</text>
</comment>
<proteinExistence type="inferred from homology"/>